<comment type="caution">
    <text evidence="4">The sequence shown here is derived from an EMBL/GenBank/DDBJ whole genome shotgun (WGS) entry which is preliminary data.</text>
</comment>
<reference evidence="4 5" key="1">
    <citation type="submission" date="2014-03" db="EMBL/GenBank/DDBJ databases">
        <title>Genomics of Bifidobacteria.</title>
        <authorList>
            <person name="Ventura M."/>
            <person name="Milani C."/>
            <person name="Lugli G.A."/>
        </authorList>
    </citation>
    <scope>NUCLEOTIDE SEQUENCE [LARGE SCALE GENOMIC DNA]</scope>
    <source>
        <strain evidence="4 5">LMG 21775</strain>
    </source>
</reference>
<feature type="domain" description="HTH tetR-type" evidence="3">
    <location>
        <begin position="8"/>
        <end position="68"/>
    </location>
</feature>
<evidence type="ECO:0000259" key="3">
    <source>
        <dbReference type="PROSITE" id="PS50977"/>
    </source>
</evidence>
<organism evidence="4 5">
    <name type="scientific">Bifidobacterium psychraerophilum</name>
    <dbReference type="NCBI Taxonomy" id="218140"/>
    <lineage>
        <taxon>Bacteria</taxon>
        <taxon>Bacillati</taxon>
        <taxon>Actinomycetota</taxon>
        <taxon>Actinomycetes</taxon>
        <taxon>Bifidobacteriales</taxon>
        <taxon>Bifidobacteriaceae</taxon>
        <taxon>Bifidobacterium</taxon>
    </lineage>
</organism>
<dbReference type="InterPro" id="IPR001647">
    <property type="entry name" value="HTH_TetR"/>
</dbReference>
<dbReference type="AlphaFoldDB" id="A0A087CD22"/>
<name>A0A087CD22_9BIFI</name>
<evidence type="ECO:0000256" key="1">
    <source>
        <dbReference type="ARBA" id="ARBA00023125"/>
    </source>
</evidence>
<dbReference type="InterPro" id="IPR036271">
    <property type="entry name" value="Tet_transcr_reg_TetR-rel_C_sf"/>
</dbReference>
<dbReference type="STRING" id="218140.BPSY_1578"/>
<dbReference type="Proteomes" id="UP000029050">
    <property type="component" value="Unassembled WGS sequence"/>
</dbReference>
<protein>
    <submittedName>
        <fullName evidence="4">TetR family transcriptional regulator</fullName>
    </submittedName>
</protein>
<dbReference type="SUPFAM" id="SSF48498">
    <property type="entry name" value="Tetracyclin repressor-like, C-terminal domain"/>
    <property type="match status" value="1"/>
</dbReference>
<accession>A0A087CD22</accession>
<dbReference type="Pfam" id="PF00440">
    <property type="entry name" value="TetR_N"/>
    <property type="match status" value="1"/>
</dbReference>
<proteinExistence type="predicted"/>
<evidence type="ECO:0000256" key="2">
    <source>
        <dbReference type="PROSITE-ProRule" id="PRU00335"/>
    </source>
</evidence>
<dbReference type="RefSeq" id="WP_033496385.1">
    <property type="nucleotide sequence ID" value="NZ_JBDNZD010000002.1"/>
</dbReference>
<dbReference type="eggNOG" id="COG1309">
    <property type="taxonomic scope" value="Bacteria"/>
</dbReference>
<dbReference type="EMBL" id="JGZI01000010">
    <property type="protein sequence ID" value="KFI81172.1"/>
    <property type="molecule type" value="Genomic_DNA"/>
</dbReference>
<dbReference type="Gene3D" id="1.10.357.10">
    <property type="entry name" value="Tetracycline Repressor, domain 2"/>
    <property type="match status" value="1"/>
</dbReference>
<feature type="DNA-binding region" description="H-T-H motif" evidence="2">
    <location>
        <begin position="31"/>
        <end position="50"/>
    </location>
</feature>
<keyword evidence="1 2" id="KW-0238">DNA-binding</keyword>
<dbReference type="GO" id="GO:0003677">
    <property type="term" value="F:DNA binding"/>
    <property type="evidence" value="ECO:0007669"/>
    <property type="project" value="UniProtKB-UniRule"/>
</dbReference>
<dbReference type="InterPro" id="IPR009057">
    <property type="entry name" value="Homeodomain-like_sf"/>
</dbReference>
<keyword evidence="5" id="KW-1185">Reference proteome</keyword>
<dbReference type="SUPFAM" id="SSF46689">
    <property type="entry name" value="Homeodomain-like"/>
    <property type="match status" value="1"/>
</dbReference>
<evidence type="ECO:0000313" key="5">
    <source>
        <dbReference type="Proteomes" id="UP000029050"/>
    </source>
</evidence>
<gene>
    <name evidence="4" type="ORF">BPSY_1578</name>
</gene>
<dbReference type="PROSITE" id="PS50977">
    <property type="entry name" value="HTH_TETR_2"/>
    <property type="match status" value="1"/>
</dbReference>
<sequence length="196" mass="21793">MPKIVDHEARRNSIVRAFLELVGEQGMAEANSRALARKLDISNSLLWRYFDDMNQLIEQAYTTITEDTSTRIQYAVEHASGLHAFNLALDEIFPISEVSRVEAKIAVSFWGLAVSTHSQASVTLDELNEWSSQLEGFLQQAVELGEISASAPLRDLAQMAISTAIQAQVEYAMTHSENRARTLRESVDAVLRLAGK</sequence>
<evidence type="ECO:0000313" key="4">
    <source>
        <dbReference type="EMBL" id="KFI81172.1"/>
    </source>
</evidence>